<sequence>METIVGGNSSEVSSSSTHAVISNDDLLIEILFRLPIFSLHLFKSVSKRWLTLITDPNFTLRRTQNLTLNAPSDVEGSYLYKLDVEDQSSVTSIQTPTTSSDGTLHCYRKLFESRGCLLLVCTKDDYSMHMDIFEKRKGCFGWLVKYIVNLDDFMIRFPRKTPKWFCSSVGCIVVGNDEEDSFLVMEIYGKIVRYKLASKTIICDQLNEFEYSFYQRCFQFIASNADV</sequence>
<dbReference type="InterPro" id="IPR055290">
    <property type="entry name" value="At3g26010-like"/>
</dbReference>
<comment type="caution">
    <text evidence="2">The sequence shown here is derived from an EMBL/GenBank/DDBJ whole genome shotgun (WGS) entry which is preliminary data.</text>
</comment>
<organism evidence="2 3">
    <name type="scientific">Tagetes erecta</name>
    <name type="common">African marigold</name>
    <dbReference type="NCBI Taxonomy" id="13708"/>
    <lineage>
        <taxon>Eukaryota</taxon>
        <taxon>Viridiplantae</taxon>
        <taxon>Streptophyta</taxon>
        <taxon>Embryophyta</taxon>
        <taxon>Tracheophyta</taxon>
        <taxon>Spermatophyta</taxon>
        <taxon>Magnoliopsida</taxon>
        <taxon>eudicotyledons</taxon>
        <taxon>Gunneridae</taxon>
        <taxon>Pentapetalae</taxon>
        <taxon>asterids</taxon>
        <taxon>campanulids</taxon>
        <taxon>Asterales</taxon>
        <taxon>Asteraceae</taxon>
        <taxon>Asteroideae</taxon>
        <taxon>Heliantheae alliance</taxon>
        <taxon>Tageteae</taxon>
        <taxon>Tagetes</taxon>
    </lineage>
</organism>
<proteinExistence type="predicted"/>
<dbReference type="AlphaFoldDB" id="A0AAD8KDF4"/>
<dbReference type="InterPro" id="IPR001810">
    <property type="entry name" value="F-box_dom"/>
</dbReference>
<evidence type="ECO:0000313" key="2">
    <source>
        <dbReference type="EMBL" id="KAK1419316.1"/>
    </source>
</evidence>
<protein>
    <recommendedName>
        <fullName evidence="1">F-box domain-containing protein</fullName>
    </recommendedName>
</protein>
<dbReference type="Proteomes" id="UP001229421">
    <property type="component" value="Unassembled WGS sequence"/>
</dbReference>
<dbReference type="InterPro" id="IPR036047">
    <property type="entry name" value="F-box-like_dom_sf"/>
</dbReference>
<keyword evidence="3" id="KW-1185">Reference proteome</keyword>
<feature type="domain" description="F-box" evidence="1">
    <location>
        <begin position="24"/>
        <end position="59"/>
    </location>
</feature>
<gene>
    <name evidence="2" type="ORF">QVD17_28481</name>
</gene>
<dbReference type="Pfam" id="PF00646">
    <property type="entry name" value="F-box"/>
    <property type="match status" value="1"/>
</dbReference>
<accession>A0AAD8KDF4</accession>
<dbReference type="EMBL" id="JAUHHV010000007">
    <property type="protein sequence ID" value="KAK1419316.1"/>
    <property type="molecule type" value="Genomic_DNA"/>
</dbReference>
<dbReference type="PANTHER" id="PTHR35546">
    <property type="entry name" value="F-BOX PROTEIN INTERACTION DOMAIN PROTEIN-RELATED"/>
    <property type="match status" value="1"/>
</dbReference>
<reference evidence="2" key="1">
    <citation type="journal article" date="2023" name="bioRxiv">
        <title>Improved chromosome-level genome assembly for marigold (Tagetes erecta).</title>
        <authorList>
            <person name="Jiang F."/>
            <person name="Yuan L."/>
            <person name="Wang S."/>
            <person name="Wang H."/>
            <person name="Xu D."/>
            <person name="Wang A."/>
            <person name="Fan W."/>
        </authorList>
    </citation>
    <scope>NUCLEOTIDE SEQUENCE</scope>
    <source>
        <strain evidence="2">WSJ</strain>
        <tissue evidence="2">Leaf</tissue>
    </source>
</reference>
<dbReference type="SUPFAM" id="SSF81383">
    <property type="entry name" value="F-box domain"/>
    <property type="match status" value="1"/>
</dbReference>
<evidence type="ECO:0000259" key="1">
    <source>
        <dbReference type="Pfam" id="PF00646"/>
    </source>
</evidence>
<dbReference type="PANTHER" id="PTHR35546:SF130">
    <property type="entry name" value="EXPRESSED PROTEIN"/>
    <property type="match status" value="1"/>
</dbReference>
<evidence type="ECO:0000313" key="3">
    <source>
        <dbReference type="Proteomes" id="UP001229421"/>
    </source>
</evidence>
<name>A0AAD8KDF4_TARER</name>